<gene>
    <name evidence="2" type="ORF">HannXRQ_Chr17g0563051</name>
</gene>
<organism evidence="2 3">
    <name type="scientific">Helianthus annuus</name>
    <name type="common">Common sunflower</name>
    <dbReference type="NCBI Taxonomy" id="4232"/>
    <lineage>
        <taxon>Eukaryota</taxon>
        <taxon>Viridiplantae</taxon>
        <taxon>Streptophyta</taxon>
        <taxon>Embryophyta</taxon>
        <taxon>Tracheophyta</taxon>
        <taxon>Spermatophyta</taxon>
        <taxon>Magnoliopsida</taxon>
        <taxon>eudicotyledons</taxon>
        <taxon>Gunneridae</taxon>
        <taxon>Pentapetalae</taxon>
        <taxon>asterids</taxon>
        <taxon>campanulids</taxon>
        <taxon>Asterales</taxon>
        <taxon>Asteraceae</taxon>
        <taxon>Asteroideae</taxon>
        <taxon>Heliantheae alliance</taxon>
        <taxon>Heliantheae</taxon>
        <taxon>Helianthus</taxon>
    </lineage>
</organism>
<evidence type="ECO:0000256" key="1">
    <source>
        <dbReference type="SAM" id="Phobius"/>
    </source>
</evidence>
<dbReference type="Proteomes" id="UP000215914">
    <property type="component" value="Chromosome 17"/>
</dbReference>
<accession>A0A251RSV2</accession>
<protein>
    <submittedName>
        <fullName evidence="2">Uncharacterized protein</fullName>
    </submittedName>
</protein>
<dbReference type="AlphaFoldDB" id="A0A251RSV2"/>
<keyword evidence="1" id="KW-0812">Transmembrane</keyword>
<dbReference type="InParanoid" id="A0A251RSV2"/>
<keyword evidence="3" id="KW-1185">Reference proteome</keyword>
<name>A0A251RSV2_HELAN</name>
<evidence type="ECO:0000313" key="3">
    <source>
        <dbReference type="Proteomes" id="UP000215914"/>
    </source>
</evidence>
<reference evidence="3" key="1">
    <citation type="journal article" date="2017" name="Nature">
        <title>The sunflower genome provides insights into oil metabolism, flowering and Asterid evolution.</title>
        <authorList>
            <person name="Badouin H."/>
            <person name="Gouzy J."/>
            <person name="Grassa C.J."/>
            <person name="Murat F."/>
            <person name="Staton S.E."/>
            <person name="Cottret L."/>
            <person name="Lelandais-Briere C."/>
            <person name="Owens G.L."/>
            <person name="Carrere S."/>
            <person name="Mayjonade B."/>
            <person name="Legrand L."/>
            <person name="Gill N."/>
            <person name="Kane N.C."/>
            <person name="Bowers J.E."/>
            <person name="Hubner S."/>
            <person name="Bellec A."/>
            <person name="Berard A."/>
            <person name="Berges H."/>
            <person name="Blanchet N."/>
            <person name="Boniface M.C."/>
            <person name="Brunel D."/>
            <person name="Catrice O."/>
            <person name="Chaidir N."/>
            <person name="Claudel C."/>
            <person name="Donnadieu C."/>
            <person name="Faraut T."/>
            <person name="Fievet G."/>
            <person name="Helmstetter N."/>
            <person name="King M."/>
            <person name="Knapp S.J."/>
            <person name="Lai Z."/>
            <person name="Le Paslier M.C."/>
            <person name="Lippi Y."/>
            <person name="Lorenzon L."/>
            <person name="Mandel J.R."/>
            <person name="Marage G."/>
            <person name="Marchand G."/>
            <person name="Marquand E."/>
            <person name="Bret-Mestries E."/>
            <person name="Morien E."/>
            <person name="Nambeesan S."/>
            <person name="Nguyen T."/>
            <person name="Pegot-Espagnet P."/>
            <person name="Pouilly N."/>
            <person name="Raftis F."/>
            <person name="Sallet E."/>
            <person name="Schiex T."/>
            <person name="Thomas J."/>
            <person name="Vandecasteele C."/>
            <person name="Vares D."/>
            <person name="Vear F."/>
            <person name="Vautrin S."/>
            <person name="Crespi M."/>
            <person name="Mangin B."/>
            <person name="Burke J.M."/>
            <person name="Salse J."/>
            <person name="Munos S."/>
            <person name="Vincourt P."/>
            <person name="Rieseberg L.H."/>
            <person name="Langlade N.B."/>
        </authorList>
    </citation>
    <scope>NUCLEOTIDE SEQUENCE [LARGE SCALE GENOMIC DNA]</scope>
    <source>
        <strain evidence="3">cv. SF193</strain>
    </source>
</reference>
<sequence>MSNSMAASLTGFSTGLSAVTGDLWFANIEPLIMDKHLGLQTIILICLPLCIMLVYGSFDFWKG</sequence>
<proteinExistence type="predicted"/>
<dbReference type="EMBL" id="CM007906">
    <property type="protein sequence ID" value="OTF87548.1"/>
    <property type="molecule type" value="Genomic_DNA"/>
</dbReference>
<feature type="transmembrane region" description="Helical" evidence="1">
    <location>
        <begin position="37"/>
        <end position="58"/>
    </location>
</feature>
<keyword evidence="1" id="KW-1133">Transmembrane helix</keyword>
<evidence type="ECO:0000313" key="2">
    <source>
        <dbReference type="EMBL" id="OTF87548.1"/>
    </source>
</evidence>
<keyword evidence="1" id="KW-0472">Membrane</keyword>